<sequence length="286" mass="30784">MSMDKCPLKQRDKGDDNPPMEKAEPNQRVNFVLSNIERRAAELGLSLEAVSRGAGLHKSYLRKTMERNGTPKVETLTKIAEVLQTTVLALRDDLAPLRARRLAATPPTVAEPSADDLPGRSGLPPATGPVPGPVLRGDARLAEVDHLATSMPKDLPVYGTAAGSHLRGAFQFAGGIVEYVRRPPALIGTSTAYAFYVEGTSMAPEHNPGDLRFATAVRPPRYGDSVVVQLRTEKDGDIEAVIGHLVKRTGTALHIGKLNPSATVEFKLDYVVAVHKVLTTNELFGV</sequence>
<dbReference type="Gene3D" id="1.10.260.40">
    <property type="entry name" value="lambda repressor-like DNA-binding domains"/>
    <property type="match status" value="1"/>
</dbReference>
<comment type="caution">
    <text evidence="3">The sequence shown here is derived from an EMBL/GenBank/DDBJ whole genome shotgun (WGS) entry which is preliminary data.</text>
</comment>
<dbReference type="InterPro" id="IPR001387">
    <property type="entry name" value="Cro/C1-type_HTH"/>
</dbReference>
<accession>A0ABS5RTR4</accession>
<dbReference type="InterPro" id="IPR039418">
    <property type="entry name" value="LexA-like"/>
</dbReference>
<dbReference type="SUPFAM" id="SSF51306">
    <property type="entry name" value="LexA/Signal peptidase"/>
    <property type="match status" value="1"/>
</dbReference>
<feature type="region of interest" description="Disordered" evidence="1">
    <location>
        <begin position="1"/>
        <end position="26"/>
    </location>
</feature>
<evidence type="ECO:0000259" key="2">
    <source>
        <dbReference type="PROSITE" id="PS50943"/>
    </source>
</evidence>
<evidence type="ECO:0000313" key="4">
    <source>
        <dbReference type="Proteomes" id="UP001297272"/>
    </source>
</evidence>
<evidence type="ECO:0000256" key="1">
    <source>
        <dbReference type="SAM" id="MobiDB-lite"/>
    </source>
</evidence>
<reference evidence="3 4" key="1">
    <citation type="submission" date="2021-03" db="EMBL/GenBank/DDBJ databases">
        <title>Tianweitania aestuarii sp. nov., isolated from a tidal flat.</title>
        <authorList>
            <person name="Park S."/>
            <person name="Yoon J.-H."/>
        </authorList>
    </citation>
    <scope>NUCLEOTIDE SEQUENCE [LARGE SCALE GENOMIC DNA]</scope>
    <source>
        <strain evidence="3 4">BSSL-BM11</strain>
    </source>
</reference>
<dbReference type="InterPro" id="IPR036286">
    <property type="entry name" value="LexA/Signal_pep-like_sf"/>
</dbReference>
<dbReference type="Gene3D" id="2.10.109.10">
    <property type="entry name" value="Umud Fragment, subunit A"/>
    <property type="match status" value="1"/>
</dbReference>
<dbReference type="SMART" id="SM00530">
    <property type="entry name" value="HTH_XRE"/>
    <property type="match status" value="1"/>
</dbReference>
<evidence type="ECO:0000313" key="3">
    <source>
        <dbReference type="EMBL" id="MBS9720200.1"/>
    </source>
</evidence>
<dbReference type="InterPro" id="IPR010982">
    <property type="entry name" value="Lambda_DNA-bd_dom_sf"/>
</dbReference>
<dbReference type="CDD" id="cd00093">
    <property type="entry name" value="HTH_XRE"/>
    <property type="match status" value="1"/>
</dbReference>
<gene>
    <name evidence="3" type="ORF">JYU29_05800</name>
</gene>
<dbReference type="PROSITE" id="PS50943">
    <property type="entry name" value="HTH_CROC1"/>
    <property type="match status" value="1"/>
</dbReference>
<dbReference type="SUPFAM" id="SSF47413">
    <property type="entry name" value="lambda repressor-like DNA-binding domains"/>
    <property type="match status" value="1"/>
</dbReference>
<dbReference type="Proteomes" id="UP001297272">
    <property type="component" value="Unassembled WGS sequence"/>
</dbReference>
<organism evidence="3 4">
    <name type="scientific">Tianweitania aestuarii</name>
    <dbReference type="NCBI Taxonomy" id="2814886"/>
    <lineage>
        <taxon>Bacteria</taxon>
        <taxon>Pseudomonadati</taxon>
        <taxon>Pseudomonadota</taxon>
        <taxon>Alphaproteobacteria</taxon>
        <taxon>Hyphomicrobiales</taxon>
        <taxon>Phyllobacteriaceae</taxon>
        <taxon>Tianweitania</taxon>
    </lineage>
</organism>
<dbReference type="CDD" id="cd06529">
    <property type="entry name" value="S24_LexA-like"/>
    <property type="match status" value="1"/>
</dbReference>
<dbReference type="Pfam" id="PF01381">
    <property type="entry name" value="HTH_3"/>
    <property type="match status" value="1"/>
</dbReference>
<name>A0ABS5RTR4_9HYPH</name>
<dbReference type="RefSeq" id="WP_213983753.1">
    <property type="nucleotide sequence ID" value="NZ_JAFMNX010000001.1"/>
</dbReference>
<feature type="region of interest" description="Disordered" evidence="1">
    <location>
        <begin position="105"/>
        <end position="131"/>
    </location>
</feature>
<keyword evidence="4" id="KW-1185">Reference proteome</keyword>
<feature type="compositionally biased region" description="Basic and acidic residues" evidence="1">
    <location>
        <begin position="1"/>
        <end position="25"/>
    </location>
</feature>
<dbReference type="EMBL" id="JAFMNX010000001">
    <property type="protein sequence ID" value="MBS9720200.1"/>
    <property type="molecule type" value="Genomic_DNA"/>
</dbReference>
<proteinExistence type="predicted"/>
<protein>
    <submittedName>
        <fullName evidence="3">Helix-turn-helix domain-containing protein</fullName>
    </submittedName>
</protein>
<feature type="domain" description="HTH cro/C1-type" evidence="2">
    <location>
        <begin position="36"/>
        <end position="90"/>
    </location>
</feature>